<protein>
    <submittedName>
        <fullName evidence="8">Peptidase S41</fullName>
    </submittedName>
</protein>
<feature type="domain" description="PDZ" evidence="7">
    <location>
        <begin position="102"/>
        <end position="160"/>
    </location>
</feature>
<evidence type="ECO:0000313" key="8">
    <source>
        <dbReference type="EMBL" id="ETK01798.1"/>
    </source>
</evidence>
<accession>W2C401</accession>
<reference evidence="8 9" key="1">
    <citation type="submission" date="2013-11" db="EMBL/GenBank/DDBJ databases">
        <title>Single cell genomics of uncultured Tannerella BU063 (oral taxon 286).</title>
        <authorList>
            <person name="Beall C.J."/>
            <person name="Campbell A.G."/>
            <person name="Griffen A.L."/>
            <person name="Podar M."/>
            <person name="Leys E.J."/>
        </authorList>
    </citation>
    <scope>NUCLEOTIDE SEQUENCE [LARGE SCALE GENOMIC DNA]</scope>
    <source>
        <strain evidence="8">Cell 2</strain>
    </source>
</reference>
<dbReference type="GO" id="GO:0008236">
    <property type="term" value="F:serine-type peptidase activity"/>
    <property type="evidence" value="ECO:0007669"/>
    <property type="project" value="UniProtKB-KW"/>
</dbReference>
<evidence type="ECO:0000256" key="2">
    <source>
        <dbReference type="ARBA" id="ARBA00022670"/>
    </source>
</evidence>
<evidence type="ECO:0000256" key="1">
    <source>
        <dbReference type="ARBA" id="ARBA00009179"/>
    </source>
</evidence>
<name>W2C401_9BACT</name>
<evidence type="ECO:0000256" key="6">
    <source>
        <dbReference type="SAM" id="Phobius"/>
    </source>
</evidence>
<dbReference type="NCBIfam" id="TIGR00225">
    <property type="entry name" value="prc"/>
    <property type="match status" value="1"/>
</dbReference>
<dbReference type="InterPro" id="IPR036034">
    <property type="entry name" value="PDZ_sf"/>
</dbReference>
<dbReference type="GO" id="GO:0030288">
    <property type="term" value="C:outer membrane-bounded periplasmic space"/>
    <property type="evidence" value="ECO:0007669"/>
    <property type="project" value="TreeGrafter"/>
</dbReference>
<comment type="similarity">
    <text evidence="1 5">Belongs to the peptidase S41A family.</text>
</comment>
<dbReference type="Gene3D" id="3.30.750.44">
    <property type="match status" value="1"/>
</dbReference>
<dbReference type="Proteomes" id="UP000018837">
    <property type="component" value="Unassembled WGS sequence"/>
</dbReference>
<dbReference type="SUPFAM" id="SSF52096">
    <property type="entry name" value="ClpP/crotonase"/>
    <property type="match status" value="1"/>
</dbReference>
<dbReference type="EMBL" id="AYUF01000434">
    <property type="protein sequence ID" value="ETK01798.1"/>
    <property type="molecule type" value="Genomic_DNA"/>
</dbReference>
<keyword evidence="4 5" id="KW-0720">Serine protease</keyword>
<feature type="transmembrane region" description="Helical" evidence="6">
    <location>
        <begin position="7"/>
        <end position="30"/>
    </location>
</feature>
<dbReference type="CDD" id="cd06782">
    <property type="entry name" value="cpPDZ_CPP-like"/>
    <property type="match status" value="1"/>
</dbReference>
<proteinExistence type="inferred from homology"/>
<evidence type="ECO:0000313" key="9">
    <source>
        <dbReference type="Proteomes" id="UP000018837"/>
    </source>
</evidence>
<dbReference type="PROSITE" id="PS51257">
    <property type="entry name" value="PROKAR_LIPOPROTEIN"/>
    <property type="match status" value="1"/>
</dbReference>
<sequence>MNKKRKNVLWGIVGAVACLCLGMWLGIFLYSRSPRFRGINTGKNKINAILDIIDTQYVDTVNMGDLIDRTAENLISELDPHSVLIPAESVEAVNDDLEGSFGGIGVSFSLRNDTILITGIISGGPAEKAGLRPFDRIIAINDTTFAGKGFEQAKIMRTLRGKKGTRVKLGVQRNHASKLTDFVVTRGEVPNRSVDAAYKIGRDIGYIKVRSFTRSTYNEFITAIAKEKKEGCTKFIIDLRDNAGGLLDAAVTMLNEFIPGGEMIVYVQGKAYPRQEFFADGRGTCQDAPLVVLTDEMSGSASEIFAGAIQDNDRGLIIGRRSYGKGLVQMPIPLSDGSELRLTIARYYTPSGRCIQKMYEMGKTDEYEQDLYRRYLHGEFDTADSITFDKSAAYKTRGGRTVYGGGGIMPDIFIPRDTQRITSYYNQVMTDGILYDFTLDYSDRNYKKLSSFHSYPELLGYLRQQSLLNRFVDYAEENGVRRRPTLIEVSRPLIETALEAFIVRHFFDYDGFYPVFQRDDATLQRAVQELESSAWRQKLMAHILSIGRITIGNMRSTTASYFIYSPLPLDRNYRTKGA</sequence>
<dbReference type="SMART" id="SM00245">
    <property type="entry name" value="TSPc"/>
    <property type="match status" value="1"/>
</dbReference>
<keyword evidence="6" id="KW-1133">Transmembrane helix</keyword>
<dbReference type="SUPFAM" id="SSF50156">
    <property type="entry name" value="PDZ domain-like"/>
    <property type="match status" value="1"/>
</dbReference>
<comment type="caution">
    <text evidence="8">The sequence shown here is derived from an EMBL/GenBank/DDBJ whole genome shotgun (WGS) entry which is preliminary data.</text>
</comment>
<dbReference type="Gene3D" id="2.30.42.10">
    <property type="match status" value="1"/>
</dbReference>
<dbReference type="InterPro" id="IPR005151">
    <property type="entry name" value="Tail-specific_protease"/>
</dbReference>
<keyword evidence="3 5" id="KW-0378">Hydrolase</keyword>
<dbReference type="PANTHER" id="PTHR32060:SF30">
    <property type="entry name" value="CARBOXY-TERMINAL PROCESSING PROTEASE CTPA"/>
    <property type="match status" value="1"/>
</dbReference>
<dbReference type="GO" id="GO:0006508">
    <property type="term" value="P:proteolysis"/>
    <property type="evidence" value="ECO:0007669"/>
    <property type="project" value="UniProtKB-KW"/>
</dbReference>
<gene>
    <name evidence="8" type="ORF">N425_07840</name>
</gene>
<dbReference type="GO" id="GO:0007165">
    <property type="term" value="P:signal transduction"/>
    <property type="evidence" value="ECO:0007669"/>
    <property type="project" value="TreeGrafter"/>
</dbReference>
<dbReference type="Gene3D" id="3.90.226.10">
    <property type="entry name" value="2-enoyl-CoA Hydratase, Chain A, domain 1"/>
    <property type="match status" value="1"/>
</dbReference>
<keyword evidence="6" id="KW-0812">Transmembrane</keyword>
<keyword evidence="2 5" id="KW-0645">Protease</keyword>
<dbReference type="SMART" id="SM00228">
    <property type="entry name" value="PDZ"/>
    <property type="match status" value="1"/>
</dbReference>
<dbReference type="AlphaFoldDB" id="W2C401"/>
<dbReference type="CDD" id="cd07560">
    <property type="entry name" value="Peptidase_S41_CPP"/>
    <property type="match status" value="1"/>
</dbReference>
<dbReference type="PATRIC" id="fig|1411148.3.peg.1217"/>
<dbReference type="InterPro" id="IPR004447">
    <property type="entry name" value="Peptidase_S41A"/>
</dbReference>
<dbReference type="InterPro" id="IPR029045">
    <property type="entry name" value="ClpP/crotonase-like_dom_sf"/>
</dbReference>
<evidence type="ECO:0000259" key="7">
    <source>
        <dbReference type="PROSITE" id="PS50106"/>
    </source>
</evidence>
<dbReference type="PANTHER" id="PTHR32060">
    <property type="entry name" value="TAIL-SPECIFIC PROTEASE"/>
    <property type="match status" value="1"/>
</dbReference>
<keyword evidence="6" id="KW-0472">Membrane</keyword>
<dbReference type="PROSITE" id="PS50106">
    <property type="entry name" value="PDZ"/>
    <property type="match status" value="1"/>
</dbReference>
<dbReference type="Pfam" id="PF03572">
    <property type="entry name" value="Peptidase_S41"/>
    <property type="match status" value="1"/>
</dbReference>
<evidence type="ECO:0000256" key="3">
    <source>
        <dbReference type="ARBA" id="ARBA00022801"/>
    </source>
</evidence>
<organism evidence="8 9">
    <name type="scientific">Tannerella sp. oral taxon BU063 isolate Cell 2</name>
    <dbReference type="NCBI Taxonomy" id="1411148"/>
    <lineage>
        <taxon>Bacteria</taxon>
        <taxon>Pseudomonadati</taxon>
        <taxon>Bacteroidota</taxon>
        <taxon>Bacteroidia</taxon>
        <taxon>Bacteroidales</taxon>
        <taxon>Tannerellaceae</taxon>
        <taxon>Tannerella</taxon>
    </lineage>
</organism>
<evidence type="ECO:0000256" key="5">
    <source>
        <dbReference type="RuleBase" id="RU004404"/>
    </source>
</evidence>
<dbReference type="GO" id="GO:0004175">
    <property type="term" value="F:endopeptidase activity"/>
    <property type="evidence" value="ECO:0007669"/>
    <property type="project" value="TreeGrafter"/>
</dbReference>
<evidence type="ECO:0000256" key="4">
    <source>
        <dbReference type="ARBA" id="ARBA00022825"/>
    </source>
</evidence>
<dbReference type="Pfam" id="PF13180">
    <property type="entry name" value="PDZ_2"/>
    <property type="match status" value="1"/>
</dbReference>
<dbReference type="InterPro" id="IPR001478">
    <property type="entry name" value="PDZ"/>
</dbReference>